<dbReference type="CDD" id="cd03419">
    <property type="entry name" value="GRX_GRXh_1_2_like"/>
    <property type="match status" value="3"/>
</dbReference>
<protein>
    <recommendedName>
        <fullName evidence="2">peptide-methionine (S)-S-oxide reductase</fullName>
        <ecNumber evidence="2">1.8.4.11</ecNumber>
    </recommendedName>
    <alternativeName>
        <fullName evidence="6">Peptide-methionine (S)-S-oxide reductase</fullName>
    </alternativeName>
</protein>
<dbReference type="GO" id="GO:0015038">
    <property type="term" value="F:glutathione disulfide oxidoreductase activity"/>
    <property type="evidence" value="ECO:0007669"/>
    <property type="project" value="TreeGrafter"/>
</dbReference>
<comment type="similarity">
    <text evidence="1">Belongs to the MsrA Met sulfoxide reductase family.</text>
</comment>
<dbReference type="NCBIfam" id="TIGR00401">
    <property type="entry name" value="msrA"/>
    <property type="match status" value="1"/>
</dbReference>
<evidence type="ECO:0000256" key="6">
    <source>
        <dbReference type="ARBA" id="ARBA00030643"/>
    </source>
</evidence>
<dbReference type="GeneID" id="17322555"/>
<evidence type="ECO:0000256" key="7">
    <source>
        <dbReference type="SAM" id="MobiDB-lite"/>
    </source>
</evidence>
<evidence type="ECO:0000313" key="11">
    <source>
        <dbReference type="Proteomes" id="UP000012073"/>
    </source>
</evidence>
<keyword evidence="4" id="KW-1015">Disulfide bond</keyword>
<dbReference type="Proteomes" id="UP000012073">
    <property type="component" value="Unassembled WGS sequence"/>
</dbReference>
<dbReference type="InterPro" id="IPR011767">
    <property type="entry name" value="GLR_AS"/>
</dbReference>
<evidence type="ECO:0000256" key="3">
    <source>
        <dbReference type="ARBA" id="ARBA00023002"/>
    </source>
</evidence>
<evidence type="ECO:0000313" key="10">
    <source>
        <dbReference type="EMBL" id="CDF35000.1"/>
    </source>
</evidence>
<feature type="domain" description="Peptide methionine sulphoxide reductase MsrA" evidence="9">
    <location>
        <begin position="396"/>
        <end position="542"/>
    </location>
</feature>
<dbReference type="Pfam" id="PF00462">
    <property type="entry name" value="Glutaredoxin"/>
    <property type="match status" value="3"/>
</dbReference>
<dbReference type="SUPFAM" id="SSF52833">
    <property type="entry name" value="Thioredoxin-like"/>
    <property type="match status" value="3"/>
</dbReference>
<dbReference type="Gene3D" id="3.40.30.10">
    <property type="entry name" value="Glutaredoxin"/>
    <property type="match status" value="3"/>
</dbReference>
<feature type="domain" description="Glutaredoxin" evidence="8">
    <location>
        <begin position="28"/>
        <end position="97"/>
    </location>
</feature>
<gene>
    <name evidence="10" type="ORF">CHC_T00003328001</name>
</gene>
<dbReference type="EC" id="1.8.4.11" evidence="2"/>
<dbReference type="InterPro" id="IPR002109">
    <property type="entry name" value="Glutaredoxin"/>
</dbReference>
<dbReference type="Pfam" id="PF01625">
    <property type="entry name" value="PMSR"/>
    <property type="match status" value="1"/>
</dbReference>
<dbReference type="STRING" id="2769.R7QC30"/>
<dbReference type="GO" id="GO:0008113">
    <property type="term" value="F:peptide-methionine (S)-S-oxide reductase activity"/>
    <property type="evidence" value="ECO:0007669"/>
    <property type="project" value="UniProtKB-EC"/>
</dbReference>
<dbReference type="PhylomeDB" id="R7QC30"/>
<evidence type="ECO:0000256" key="1">
    <source>
        <dbReference type="ARBA" id="ARBA00005591"/>
    </source>
</evidence>
<dbReference type="KEGG" id="ccp:CHC_T00003328001"/>
<sequence length="556" mass="59719">MGNKTMKPSSTSASASDLVESAIASHPVVIFSKTYCPYCTKAKTSISRAGASVASFTPPKVYELNRMGALGAQVQAYLAEKTSRRTVPNVFIGGRSVGGGDETAQFERSGVLKQMLTQAPDRLAELHPAPQSPEPKPEPALAPPAPQPAPQPAPPAPQQLVEDAVRNNPVVVFSKSFCPYCVAAKDNIAAAAQHVPAFDAPKTFELDHMGEEGSQIQAYLAEKTGRTTVPSVFIAGQFVGGSDDVAALAASNELVTRIAEAVKSPADQPGPPQRPAEKLVEEAIAANHVVMFSKTYCGFCHRAKATLQEAARGLDTAPPPKVFEVDEMGALGEDVQQYLFEKTGQRTVPNIYIARNHIGGSDDLSSFSESGALKQALHPAPVQLTRSGSDGPILKTIVLGAGCFWGVELAFQRVVGVVDTEVGYSNGKFGSVSYEAVCSGMTGSAEVVRVTYDERQISVTQLLEVWESRHDPTSLNKQGNDTGTQYRSGVYFYDEDQMVEINEWSADARRRLSKPVATEIAKVQNYCKAEGYHQQYLERKGQSAKKGALTKIRCYG</sequence>
<feature type="domain" description="Glutaredoxin" evidence="8">
    <location>
        <begin position="170"/>
        <end position="239"/>
    </location>
</feature>
<evidence type="ECO:0000259" key="8">
    <source>
        <dbReference type="Pfam" id="PF00462"/>
    </source>
</evidence>
<feature type="region of interest" description="Disordered" evidence="7">
    <location>
        <begin position="126"/>
        <end position="157"/>
    </location>
</feature>
<dbReference type="InterPro" id="IPR002569">
    <property type="entry name" value="Met_Sox_Rdtase_MsrA_dom"/>
</dbReference>
<evidence type="ECO:0000259" key="9">
    <source>
        <dbReference type="Pfam" id="PF01625"/>
    </source>
</evidence>
<dbReference type="PROSITE" id="PS00195">
    <property type="entry name" value="GLUTAREDOXIN_1"/>
    <property type="match status" value="1"/>
</dbReference>
<dbReference type="OrthoDB" id="77405at2759"/>
<dbReference type="InterPro" id="IPR036509">
    <property type="entry name" value="Met_Sox_Rdtase_MsrA_sf"/>
</dbReference>
<dbReference type="GO" id="GO:0034599">
    <property type="term" value="P:cellular response to oxidative stress"/>
    <property type="evidence" value="ECO:0007669"/>
    <property type="project" value="TreeGrafter"/>
</dbReference>
<dbReference type="InterPro" id="IPR014025">
    <property type="entry name" value="Glutaredoxin_subgr"/>
</dbReference>
<dbReference type="Gramene" id="CDF35000">
    <property type="protein sequence ID" value="CDF35000"/>
    <property type="gene ID" value="CHC_T00003328001"/>
</dbReference>
<dbReference type="HAMAP" id="MF_01401">
    <property type="entry name" value="MsrA"/>
    <property type="match status" value="1"/>
</dbReference>
<feature type="compositionally biased region" description="Pro residues" evidence="7">
    <location>
        <begin position="130"/>
        <end position="157"/>
    </location>
</feature>
<dbReference type="PANTHER" id="PTHR45694">
    <property type="entry name" value="GLUTAREDOXIN 2"/>
    <property type="match status" value="1"/>
</dbReference>
<accession>R7QC30</accession>
<reference evidence="11" key="1">
    <citation type="journal article" date="2013" name="Proc. Natl. Acad. Sci. U.S.A.">
        <title>Genome structure and metabolic features in the red seaweed Chondrus crispus shed light on evolution of the Archaeplastida.</title>
        <authorList>
            <person name="Collen J."/>
            <person name="Porcel B."/>
            <person name="Carre W."/>
            <person name="Ball S.G."/>
            <person name="Chaparro C."/>
            <person name="Tonon T."/>
            <person name="Barbeyron T."/>
            <person name="Michel G."/>
            <person name="Noel B."/>
            <person name="Valentin K."/>
            <person name="Elias M."/>
            <person name="Artiguenave F."/>
            <person name="Arun A."/>
            <person name="Aury J.M."/>
            <person name="Barbosa-Neto J.F."/>
            <person name="Bothwell J.H."/>
            <person name="Bouget F.Y."/>
            <person name="Brillet L."/>
            <person name="Cabello-Hurtado F."/>
            <person name="Capella-Gutierrez S."/>
            <person name="Charrier B."/>
            <person name="Cladiere L."/>
            <person name="Cock J.M."/>
            <person name="Coelho S.M."/>
            <person name="Colleoni C."/>
            <person name="Czjzek M."/>
            <person name="Da Silva C."/>
            <person name="Delage L."/>
            <person name="Denoeud F."/>
            <person name="Deschamps P."/>
            <person name="Dittami S.M."/>
            <person name="Gabaldon T."/>
            <person name="Gachon C.M."/>
            <person name="Groisillier A."/>
            <person name="Herve C."/>
            <person name="Jabbari K."/>
            <person name="Katinka M."/>
            <person name="Kloareg B."/>
            <person name="Kowalczyk N."/>
            <person name="Labadie K."/>
            <person name="Leblanc C."/>
            <person name="Lopez P.J."/>
            <person name="McLachlan D.H."/>
            <person name="Meslet-Cladiere L."/>
            <person name="Moustafa A."/>
            <person name="Nehr Z."/>
            <person name="Nyvall Collen P."/>
            <person name="Panaud O."/>
            <person name="Partensky F."/>
            <person name="Poulain J."/>
            <person name="Rensing S.A."/>
            <person name="Rousvoal S."/>
            <person name="Samson G."/>
            <person name="Symeonidi A."/>
            <person name="Weissenbach J."/>
            <person name="Zambounis A."/>
            <person name="Wincker P."/>
            <person name="Boyen C."/>
        </authorList>
    </citation>
    <scope>NUCLEOTIDE SEQUENCE [LARGE SCALE GENOMIC DNA]</scope>
    <source>
        <strain evidence="11">cv. Stackhouse</strain>
    </source>
</reference>
<evidence type="ECO:0000256" key="5">
    <source>
        <dbReference type="ARBA" id="ARBA00023284"/>
    </source>
</evidence>
<dbReference type="AlphaFoldDB" id="R7QC30"/>
<feature type="domain" description="Glutaredoxin" evidence="8">
    <location>
        <begin position="289"/>
        <end position="358"/>
    </location>
</feature>
<dbReference type="PRINTS" id="PR00160">
    <property type="entry name" value="GLUTAREDOXIN"/>
</dbReference>
<dbReference type="EMBL" id="HG001713">
    <property type="protein sequence ID" value="CDF35000.1"/>
    <property type="molecule type" value="Genomic_DNA"/>
</dbReference>
<dbReference type="RefSeq" id="XP_005714819.1">
    <property type="nucleotide sequence ID" value="XM_005714762.1"/>
</dbReference>
<dbReference type="SUPFAM" id="SSF55068">
    <property type="entry name" value="Peptide methionine sulfoxide reductase"/>
    <property type="match status" value="1"/>
</dbReference>
<name>R7QC30_CHOCR</name>
<proteinExistence type="inferred from homology"/>
<evidence type="ECO:0000256" key="2">
    <source>
        <dbReference type="ARBA" id="ARBA00012502"/>
    </source>
</evidence>
<dbReference type="GO" id="GO:0005737">
    <property type="term" value="C:cytoplasm"/>
    <property type="evidence" value="ECO:0007669"/>
    <property type="project" value="TreeGrafter"/>
</dbReference>
<dbReference type="PROSITE" id="PS51354">
    <property type="entry name" value="GLUTAREDOXIN_2"/>
    <property type="match status" value="3"/>
</dbReference>
<keyword evidence="5" id="KW-0676">Redox-active center</keyword>
<evidence type="ECO:0000256" key="4">
    <source>
        <dbReference type="ARBA" id="ARBA00023157"/>
    </source>
</evidence>
<keyword evidence="3" id="KW-0560">Oxidoreductase</keyword>
<dbReference type="Gene3D" id="3.30.1060.10">
    <property type="entry name" value="Peptide methionine sulphoxide reductase MsrA"/>
    <property type="match status" value="1"/>
</dbReference>
<organism evidence="10 11">
    <name type="scientific">Chondrus crispus</name>
    <name type="common">Carrageen Irish moss</name>
    <name type="synonym">Polymorpha crispa</name>
    <dbReference type="NCBI Taxonomy" id="2769"/>
    <lineage>
        <taxon>Eukaryota</taxon>
        <taxon>Rhodophyta</taxon>
        <taxon>Florideophyceae</taxon>
        <taxon>Rhodymeniophycidae</taxon>
        <taxon>Gigartinales</taxon>
        <taxon>Gigartinaceae</taxon>
        <taxon>Chondrus</taxon>
    </lineage>
</organism>
<keyword evidence="11" id="KW-1185">Reference proteome</keyword>
<dbReference type="InterPro" id="IPR036249">
    <property type="entry name" value="Thioredoxin-like_sf"/>
</dbReference>
<dbReference type="PANTHER" id="PTHR45694:SF18">
    <property type="entry name" value="GLUTAREDOXIN-1-RELATED"/>
    <property type="match status" value="1"/>
</dbReference>